<dbReference type="InterPro" id="IPR040815">
    <property type="entry name" value="Nas2_N"/>
</dbReference>
<dbReference type="PANTHER" id="PTHR12651">
    <property type="entry name" value="26S PROTEASOME NON-ATPASE REGULATORY SUBUNIT 9"/>
    <property type="match status" value="1"/>
</dbReference>
<organism evidence="6 7">
    <name type="scientific">Psylliodes chrysocephalus</name>
    <dbReference type="NCBI Taxonomy" id="3402493"/>
    <lineage>
        <taxon>Eukaryota</taxon>
        <taxon>Metazoa</taxon>
        <taxon>Ecdysozoa</taxon>
        <taxon>Arthropoda</taxon>
        <taxon>Hexapoda</taxon>
        <taxon>Insecta</taxon>
        <taxon>Pterygota</taxon>
        <taxon>Neoptera</taxon>
        <taxon>Endopterygota</taxon>
        <taxon>Coleoptera</taxon>
        <taxon>Polyphaga</taxon>
        <taxon>Cucujiformia</taxon>
        <taxon>Chrysomeloidea</taxon>
        <taxon>Chrysomelidae</taxon>
        <taxon>Galerucinae</taxon>
        <taxon>Alticini</taxon>
        <taxon>Psylliodes</taxon>
    </lineage>
</organism>
<dbReference type="AlphaFoldDB" id="A0A9P0CKW9"/>
<evidence type="ECO:0000259" key="4">
    <source>
        <dbReference type="Pfam" id="PF17820"/>
    </source>
</evidence>
<dbReference type="InterPro" id="IPR041489">
    <property type="entry name" value="PDZ_6"/>
</dbReference>
<dbReference type="OrthoDB" id="72325at2759"/>
<feature type="domain" description="PDZ" evidence="4">
    <location>
        <begin position="120"/>
        <end position="175"/>
    </location>
</feature>
<dbReference type="GO" id="GO:0070682">
    <property type="term" value="P:proteasome regulatory particle assembly"/>
    <property type="evidence" value="ECO:0007669"/>
    <property type="project" value="InterPro"/>
</dbReference>
<feature type="coiled-coil region" evidence="3">
    <location>
        <begin position="3"/>
        <end position="30"/>
    </location>
</feature>
<dbReference type="EMBL" id="OV651825">
    <property type="protein sequence ID" value="CAH1102488.1"/>
    <property type="molecule type" value="Genomic_DNA"/>
</dbReference>
<dbReference type="Pfam" id="PF17820">
    <property type="entry name" value="PDZ_6"/>
    <property type="match status" value="1"/>
</dbReference>
<dbReference type="Pfam" id="PF18265">
    <property type="entry name" value="Nas2_N"/>
    <property type="match status" value="1"/>
</dbReference>
<dbReference type="Proteomes" id="UP001153636">
    <property type="component" value="Chromosome 13"/>
</dbReference>
<evidence type="ECO:0008006" key="8">
    <source>
        <dbReference type="Google" id="ProtNLM"/>
    </source>
</evidence>
<gene>
    <name evidence="6" type="ORF">PSYICH_LOCUS3885</name>
</gene>
<evidence type="ECO:0000256" key="2">
    <source>
        <dbReference type="ARBA" id="ARBA00023186"/>
    </source>
</evidence>
<keyword evidence="3" id="KW-0175">Coiled coil</keyword>
<protein>
    <recommendedName>
        <fullName evidence="8">26S proteasome non-ATPase regulatory subunit 9</fullName>
    </recommendedName>
</protein>
<keyword evidence="2" id="KW-0143">Chaperone</keyword>
<proteinExistence type="inferred from homology"/>
<name>A0A9P0CKW9_9CUCU</name>
<dbReference type="SUPFAM" id="SSF50156">
    <property type="entry name" value="PDZ domain-like"/>
    <property type="match status" value="1"/>
</dbReference>
<sequence>MSHEDIRGQVMELMSQKDKIENEIKELTAVLTQSGVGMKDPLVDSEGYPINSINVYQIRHARHRIICLQNDHKEVMKRIESGLHGYYATTSTELAPDRPAKMDIATEDESVVYKTPFARITVVSDNSPAYFADFQVNDELVEFGSVNASNFKSVTDIATVVQHSEGNKLNVKLKRGNRFLVVQLTPRKWLGRGLLGCNIAPL</sequence>
<evidence type="ECO:0000259" key="5">
    <source>
        <dbReference type="Pfam" id="PF18265"/>
    </source>
</evidence>
<dbReference type="Gene3D" id="6.10.140.1710">
    <property type="match status" value="1"/>
</dbReference>
<feature type="domain" description="Nas2 N-terminal" evidence="5">
    <location>
        <begin position="11"/>
        <end position="87"/>
    </location>
</feature>
<dbReference type="InterPro" id="IPR036034">
    <property type="entry name" value="PDZ_sf"/>
</dbReference>
<dbReference type="Gene3D" id="2.30.42.10">
    <property type="match status" value="1"/>
</dbReference>
<reference evidence="6" key="1">
    <citation type="submission" date="2022-01" db="EMBL/GenBank/DDBJ databases">
        <authorList>
            <person name="King R."/>
        </authorList>
    </citation>
    <scope>NUCLEOTIDE SEQUENCE</scope>
</reference>
<dbReference type="GO" id="GO:0005737">
    <property type="term" value="C:cytoplasm"/>
    <property type="evidence" value="ECO:0007669"/>
    <property type="project" value="TreeGrafter"/>
</dbReference>
<accession>A0A9P0CKW9</accession>
<evidence type="ECO:0000256" key="1">
    <source>
        <dbReference type="ARBA" id="ARBA00005256"/>
    </source>
</evidence>
<dbReference type="PANTHER" id="PTHR12651:SF1">
    <property type="entry name" value="26S PROTEASOME NON-ATPASE REGULATORY SUBUNIT 9"/>
    <property type="match status" value="1"/>
</dbReference>
<evidence type="ECO:0000256" key="3">
    <source>
        <dbReference type="SAM" id="Coils"/>
    </source>
</evidence>
<evidence type="ECO:0000313" key="6">
    <source>
        <dbReference type="EMBL" id="CAH1102488.1"/>
    </source>
</evidence>
<dbReference type="GO" id="GO:0005634">
    <property type="term" value="C:nucleus"/>
    <property type="evidence" value="ECO:0007669"/>
    <property type="project" value="TreeGrafter"/>
</dbReference>
<keyword evidence="7" id="KW-1185">Reference proteome</keyword>
<evidence type="ECO:0000313" key="7">
    <source>
        <dbReference type="Proteomes" id="UP001153636"/>
    </source>
</evidence>
<dbReference type="FunFam" id="2.30.42.10:FF:000107">
    <property type="entry name" value="26S proteasome non-ATPase regulatory subunit 9"/>
    <property type="match status" value="1"/>
</dbReference>
<comment type="similarity">
    <text evidence="1">Belongs to the proteasome subunit p27 family.</text>
</comment>
<dbReference type="InterPro" id="IPR035269">
    <property type="entry name" value="PSMD9"/>
</dbReference>